<proteinExistence type="predicted"/>
<comment type="caution">
    <text evidence="1">The sequence shown here is derived from an EMBL/GenBank/DDBJ whole genome shotgun (WGS) entry which is preliminary data.</text>
</comment>
<protein>
    <submittedName>
        <fullName evidence="1">Uncharacterized protein</fullName>
    </submittedName>
</protein>
<dbReference type="Proteomes" id="UP000318616">
    <property type="component" value="Unassembled WGS sequence"/>
</dbReference>
<reference evidence="1 2" key="1">
    <citation type="submission" date="2019-01" db="EMBL/GenBank/DDBJ databases">
        <title>Coherence of Microcystis species and biogeography revealed through population genomics.</title>
        <authorList>
            <person name="Perez-Carrascal O.M."/>
            <person name="Terrat Y."/>
            <person name="Giani A."/>
            <person name="Fortin N."/>
            <person name="Tromas N."/>
            <person name="Shapiro B.J."/>
        </authorList>
    </citation>
    <scope>NUCLEOTIDE SEQUENCE [LARGE SCALE GENOMIC DNA]</scope>
    <source>
        <strain evidence="1">Mw_MB_S_20031200_S109D</strain>
    </source>
</reference>
<gene>
    <name evidence="1" type="ORF">EWV88_21445</name>
</gene>
<evidence type="ECO:0000313" key="1">
    <source>
        <dbReference type="EMBL" id="TRV18026.1"/>
    </source>
</evidence>
<dbReference type="EMBL" id="SFAP01000265">
    <property type="protein sequence ID" value="TRV18026.1"/>
    <property type="molecule type" value="Genomic_DNA"/>
</dbReference>
<accession>A0A552LCU4</accession>
<name>A0A552LCU4_9CHRO</name>
<dbReference type="AlphaFoldDB" id="A0A552LCU4"/>
<organism evidence="1 2">
    <name type="scientific">Microcystis wesenbergii Mw_MB_S_20031200_S109D</name>
    <dbReference type="NCBI Taxonomy" id="2486241"/>
    <lineage>
        <taxon>Bacteria</taxon>
        <taxon>Bacillati</taxon>
        <taxon>Cyanobacteriota</taxon>
        <taxon>Cyanophyceae</taxon>
        <taxon>Oscillatoriophycideae</taxon>
        <taxon>Chroococcales</taxon>
        <taxon>Microcystaceae</taxon>
        <taxon>Microcystis</taxon>
    </lineage>
</organism>
<evidence type="ECO:0000313" key="2">
    <source>
        <dbReference type="Proteomes" id="UP000318616"/>
    </source>
</evidence>
<sequence length="195" mass="22993">MKEENKKRKKIKVTRYIIDDHVCLNSIALNQLSQAKEEEAVYQFRWIIPSMAFSVFRVESLCNIYGSHLFPHWDHFESTSFIGKVVMISEFLNIKVDFSVEPWQTISSMKRFRNMLVHAKPQKASVTHEVPEDFPQQLLPLPKSKKTITYSLSIENAERFNEVAYELELLWMDHAYRLGFEVNMSGRPKYELEDV</sequence>